<protein>
    <recommendedName>
        <fullName evidence="4">FAD/NAD(P)-binding domain-containing protein</fullName>
    </recommendedName>
</protein>
<dbReference type="PRINTS" id="PR00368">
    <property type="entry name" value="FADPNR"/>
</dbReference>
<evidence type="ECO:0000256" key="1">
    <source>
        <dbReference type="ARBA" id="ARBA00001974"/>
    </source>
</evidence>
<reference evidence="5 6" key="1">
    <citation type="journal article" date="2024" name="Nat. Commun.">
        <title>Phylogenomics reveals the evolutionary origins of lichenization in chlorophyte algae.</title>
        <authorList>
            <person name="Puginier C."/>
            <person name="Libourel C."/>
            <person name="Otte J."/>
            <person name="Skaloud P."/>
            <person name="Haon M."/>
            <person name="Grisel S."/>
            <person name="Petersen M."/>
            <person name="Berrin J.G."/>
            <person name="Delaux P.M."/>
            <person name="Dal Grande F."/>
            <person name="Keller J."/>
        </authorList>
    </citation>
    <scope>NUCLEOTIDE SEQUENCE [LARGE SCALE GENOMIC DNA]</scope>
    <source>
        <strain evidence="5 6">SAG 216-7</strain>
    </source>
</reference>
<evidence type="ECO:0000313" key="5">
    <source>
        <dbReference type="EMBL" id="KAK9909442.1"/>
    </source>
</evidence>
<evidence type="ECO:0000259" key="4">
    <source>
        <dbReference type="Pfam" id="PF07992"/>
    </source>
</evidence>
<dbReference type="EMBL" id="JALJOT010000006">
    <property type="protein sequence ID" value="KAK9909442.1"/>
    <property type="molecule type" value="Genomic_DNA"/>
</dbReference>
<evidence type="ECO:0000256" key="3">
    <source>
        <dbReference type="ARBA" id="ARBA00022827"/>
    </source>
</evidence>
<feature type="domain" description="FAD/NAD(P)-binding" evidence="4">
    <location>
        <begin position="244"/>
        <end position="363"/>
    </location>
</feature>
<comment type="caution">
    <text evidence="5">The sequence shown here is derived from an EMBL/GenBank/DDBJ whole genome shotgun (WGS) entry which is preliminary data.</text>
</comment>
<dbReference type="Gene3D" id="3.50.50.60">
    <property type="entry name" value="FAD/NAD(P)-binding domain"/>
    <property type="match status" value="3"/>
</dbReference>
<comment type="cofactor">
    <cofactor evidence="1">
        <name>FAD</name>
        <dbReference type="ChEBI" id="CHEBI:57692"/>
    </cofactor>
</comment>
<gene>
    <name evidence="5" type="ORF">WJX75_002359</name>
</gene>
<dbReference type="PANTHER" id="PTHR43429">
    <property type="entry name" value="PYRIDINE NUCLEOTIDE-DISULFIDE OXIDOREDUCTASE DOMAIN-CONTAINING"/>
    <property type="match status" value="1"/>
</dbReference>
<dbReference type="SUPFAM" id="SSF51905">
    <property type="entry name" value="FAD/NAD(P)-binding domain"/>
    <property type="match status" value="2"/>
</dbReference>
<dbReference type="InterPro" id="IPR050260">
    <property type="entry name" value="FAD-bd_OxRdtase"/>
</dbReference>
<proteinExistence type="predicted"/>
<dbReference type="Pfam" id="PF07992">
    <property type="entry name" value="Pyr_redox_2"/>
    <property type="match status" value="2"/>
</dbReference>
<dbReference type="PANTHER" id="PTHR43429:SF2">
    <property type="entry name" value="PYRIDINE NUCLEOTIDE-DISULFIDE OXIDOREDUCTASE DOMAIN-CONTAINING PROTEIN 1"/>
    <property type="match status" value="1"/>
</dbReference>
<name>A0ABR2YRL2_9CHLO</name>
<dbReference type="Proteomes" id="UP001491310">
    <property type="component" value="Unassembled WGS sequence"/>
</dbReference>
<accession>A0ABR2YRL2</accession>
<evidence type="ECO:0000313" key="6">
    <source>
        <dbReference type="Proteomes" id="UP001491310"/>
    </source>
</evidence>
<organism evidence="5 6">
    <name type="scientific">Coccomyxa subellipsoidea</name>
    <dbReference type="NCBI Taxonomy" id="248742"/>
    <lineage>
        <taxon>Eukaryota</taxon>
        <taxon>Viridiplantae</taxon>
        <taxon>Chlorophyta</taxon>
        <taxon>core chlorophytes</taxon>
        <taxon>Trebouxiophyceae</taxon>
        <taxon>Trebouxiophyceae incertae sedis</taxon>
        <taxon>Coccomyxaceae</taxon>
        <taxon>Coccomyxa</taxon>
    </lineage>
</organism>
<dbReference type="InterPro" id="IPR023753">
    <property type="entry name" value="FAD/NAD-binding_dom"/>
</dbReference>
<evidence type="ECO:0000256" key="2">
    <source>
        <dbReference type="ARBA" id="ARBA00022630"/>
    </source>
</evidence>
<keyword evidence="6" id="KW-1185">Reference proteome</keyword>
<feature type="domain" description="FAD/NAD(P)-binding" evidence="4">
    <location>
        <begin position="1"/>
        <end position="206"/>
    </location>
</feature>
<keyword evidence="2" id="KW-0285">Flavoprotein</keyword>
<keyword evidence="3" id="KW-0274">FAD</keyword>
<dbReference type="InterPro" id="IPR036188">
    <property type="entry name" value="FAD/NAD-bd_sf"/>
</dbReference>
<sequence length="484" mass="52325">MKYVVIGGGIAGTCCTEELCRLAKPDDSVVLISAASVLKGVTTTARITQNIEDFEVVERDLSSLPFSNLEVLIDQVTAIDTVLKLVLLSDGGDCKYDRLCICTGAVPKSLAEHPAVVTLRDSTTVEELVSRLPSVRRIVLVGNGGIALELVHALQGMQVVWVARHSHIGDAFFDLDAAEFLLDELKAEQMNSDTLVQRTQAQSNTMNGPCSTSKGGTSYSIKTKQGRSFGNAVGPRWSASLPSGAAQRSIIVENDCEVKRLVTNDIHEQGQDGASWPVTVELTNGHSHGADLVVCAIGVAPNADWLPQELDRSGDDGGVLVNGDMQTSVEDVWAAGDVCTVRSTDLQPHWFQMRLWTQARQMGPHAAHSMAGMAEQTGSGFTFELFAHVTRFVGKKVVLLGQYNGQRLEHEPEADMISYSRITQAPESTFVRVLLLRGRLVGAVLIGETDLEEAFENLILDGLDLSSYGPALLDPDVEVDHIFD</sequence>